<keyword evidence="9" id="KW-0418">Kinase</keyword>
<dbReference type="InterPro" id="IPR023468">
    <property type="entry name" value="Riboflavin_kinase"/>
</dbReference>
<reference evidence="9 10" key="1">
    <citation type="journal article" date="2013" name="Genome Biol. Evol.">
        <title>Comparison of metabolic capacities and inference of gene content evolution in mosquito-associated Spiroplasma diminutum and S. taiwanense.</title>
        <authorList>
            <person name="Lo W.S."/>
            <person name="Ku C."/>
            <person name="Chen L.L."/>
            <person name="Chang T.H."/>
            <person name="Kuo C.H."/>
        </authorList>
    </citation>
    <scope>NUCLEOTIDE SEQUENCE [LARGE SCALE GENOMIC DNA]</scope>
    <source>
        <strain evidence="9">CUAS-1</strain>
    </source>
</reference>
<evidence type="ECO:0000313" key="10">
    <source>
        <dbReference type="Proteomes" id="UP000014983"/>
    </source>
</evidence>
<dbReference type="GO" id="GO:0009231">
    <property type="term" value="P:riboflavin biosynthetic process"/>
    <property type="evidence" value="ECO:0007669"/>
    <property type="project" value="InterPro"/>
</dbReference>
<keyword evidence="2" id="KW-0285">Flavoprotein</keyword>
<dbReference type="SUPFAM" id="SSF82114">
    <property type="entry name" value="Riboflavin kinase-like"/>
    <property type="match status" value="1"/>
</dbReference>
<dbReference type="InParanoid" id="S5LZU7"/>
<comment type="catalytic activity">
    <reaction evidence="7">
        <text>riboflavin + ATP = FMN + ADP + H(+)</text>
        <dbReference type="Rhea" id="RHEA:14357"/>
        <dbReference type="ChEBI" id="CHEBI:15378"/>
        <dbReference type="ChEBI" id="CHEBI:30616"/>
        <dbReference type="ChEBI" id="CHEBI:57986"/>
        <dbReference type="ChEBI" id="CHEBI:58210"/>
        <dbReference type="ChEBI" id="CHEBI:456216"/>
        <dbReference type="EC" id="2.7.1.26"/>
    </reaction>
</comment>
<evidence type="ECO:0000256" key="4">
    <source>
        <dbReference type="ARBA" id="ARBA00022679"/>
    </source>
</evidence>
<organism evidence="9 10">
    <name type="scientific">Spiroplasma diminutum CUAS-1</name>
    <dbReference type="NCBI Taxonomy" id="1276221"/>
    <lineage>
        <taxon>Bacteria</taxon>
        <taxon>Bacillati</taxon>
        <taxon>Mycoplasmatota</taxon>
        <taxon>Mollicutes</taxon>
        <taxon>Entomoplasmatales</taxon>
        <taxon>Spiroplasmataceae</taxon>
        <taxon>Spiroplasma</taxon>
    </lineage>
</organism>
<keyword evidence="3" id="KW-0288">FMN</keyword>
<dbReference type="GO" id="GO:0005524">
    <property type="term" value="F:ATP binding"/>
    <property type="evidence" value="ECO:0007669"/>
    <property type="project" value="UniProtKB-KW"/>
</dbReference>
<protein>
    <recommendedName>
        <fullName evidence="1">riboflavin kinase</fullName>
        <ecNumber evidence="1">2.7.1.26</ecNumber>
    </recommendedName>
</protein>
<name>S5LZU7_9MOLU</name>
<dbReference type="InterPro" id="IPR023465">
    <property type="entry name" value="Riboflavin_kinase_dom_sf"/>
</dbReference>
<feature type="domain" description="Riboflavin kinase" evidence="8">
    <location>
        <begin position="177"/>
        <end position="296"/>
    </location>
</feature>
<evidence type="ECO:0000256" key="6">
    <source>
        <dbReference type="ARBA" id="ARBA00022840"/>
    </source>
</evidence>
<dbReference type="OrthoDB" id="9803667at2"/>
<dbReference type="GO" id="GO:0009398">
    <property type="term" value="P:FMN biosynthetic process"/>
    <property type="evidence" value="ECO:0007669"/>
    <property type="project" value="TreeGrafter"/>
</dbReference>
<proteinExistence type="predicted"/>
<evidence type="ECO:0000256" key="3">
    <source>
        <dbReference type="ARBA" id="ARBA00022643"/>
    </source>
</evidence>
<evidence type="ECO:0000256" key="1">
    <source>
        <dbReference type="ARBA" id="ARBA00012105"/>
    </source>
</evidence>
<dbReference type="eggNOG" id="COG0196">
    <property type="taxonomic scope" value="Bacteria"/>
</dbReference>
<evidence type="ECO:0000313" key="9">
    <source>
        <dbReference type="EMBL" id="AGR42131.1"/>
    </source>
</evidence>
<dbReference type="PANTHER" id="PTHR22749:SF6">
    <property type="entry name" value="RIBOFLAVIN KINASE"/>
    <property type="match status" value="1"/>
</dbReference>
<dbReference type="RefSeq" id="WP_020836363.1">
    <property type="nucleotide sequence ID" value="NC_021833.1"/>
</dbReference>
<dbReference type="SMART" id="SM00904">
    <property type="entry name" value="Flavokinase"/>
    <property type="match status" value="1"/>
</dbReference>
<gene>
    <name evidence="9" type="primary">ribC</name>
    <name evidence="9" type="synonym">ribF</name>
    <name evidence="9" type="ORF">SDIMI_v3c04270</name>
</gene>
<dbReference type="GO" id="GO:0008531">
    <property type="term" value="F:riboflavin kinase activity"/>
    <property type="evidence" value="ECO:0007669"/>
    <property type="project" value="UniProtKB-EC"/>
</dbReference>
<evidence type="ECO:0000256" key="7">
    <source>
        <dbReference type="ARBA" id="ARBA00047880"/>
    </source>
</evidence>
<dbReference type="Gene3D" id="2.40.30.30">
    <property type="entry name" value="Riboflavin kinase-like"/>
    <property type="match status" value="1"/>
</dbReference>
<keyword evidence="5" id="KW-0547">Nucleotide-binding</keyword>
<keyword evidence="4" id="KW-0808">Transferase</keyword>
<dbReference type="PANTHER" id="PTHR22749">
    <property type="entry name" value="RIBOFLAVIN KINASE/FMN ADENYLYLTRANSFERASE"/>
    <property type="match status" value="1"/>
</dbReference>
<keyword evidence="6" id="KW-0067">ATP-binding</keyword>
<evidence type="ECO:0000259" key="8">
    <source>
        <dbReference type="SMART" id="SM00904"/>
    </source>
</evidence>
<evidence type="ECO:0000256" key="5">
    <source>
        <dbReference type="ARBA" id="ARBA00022741"/>
    </source>
</evidence>
<dbReference type="AlphaFoldDB" id="S5LZU7"/>
<dbReference type="STRING" id="1276221.SDIMI_v3c04270"/>
<dbReference type="InterPro" id="IPR015865">
    <property type="entry name" value="Riboflavin_kinase_bac/euk"/>
</dbReference>
<sequence length="296" mass="34983">MMKNNTITFFYNNMTMIMLHLENSVGLIADFENWSEKEDKQINNLKEIARESNLKTTLFVLSTREMNFGLWNAENIIEKAQNNEIDYVVFYQWNPMMDHMSDLDIYQNMQSFLNIKKVIIANDFVNKEALRFSCEFISNNWKENAILINSQEGNDLKENLLLLNQSNFKEFENKNKLAYKFNSRVNEGKKLGRTIGFPTINLITEEKLPLTYGVYACYVYIDHLEKTFIGSGCYWTNELNQDVFEIFLTDFDQEIYDWKVIVTPVEKLRDNVKVNSLDELKELLRKDIENTLKVLK</sequence>
<dbReference type="Proteomes" id="UP000014983">
    <property type="component" value="Chromosome"/>
</dbReference>
<dbReference type="EC" id="2.7.1.26" evidence="1"/>
<dbReference type="Pfam" id="PF01687">
    <property type="entry name" value="Flavokinase"/>
    <property type="match status" value="1"/>
</dbReference>
<dbReference type="HOGENOM" id="CLU_943039_0_0_14"/>
<keyword evidence="10" id="KW-1185">Reference proteome</keyword>
<dbReference type="KEGG" id="sdi:SDIMI_v3c04270"/>
<dbReference type="EMBL" id="CP005076">
    <property type="protein sequence ID" value="AGR42131.1"/>
    <property type="molecule type" value="Genomic_DNA"/>
</dbReference>
<accession>S5LZU7</accession>
<dbReference type="PATRIC" id="fig|1276221.3.peg.424"/>
<evidence type="ECO:0000256" key="2">
    <source>
        <dbReference type="ARBA" id="ARBA00022630"/>
    </source>
</evidence>